<reference evidence="3" key="1">
    <citation type="submission" date="2020-09" db="EMBL/GenBank/DDBJ databases">
        <title>A novel bacterium of genus Mangrovicoccus, isolated from South China Sea.</title>
        <authorList>
            <person name="Huang H."/>
            <person name="Mo K."/>
            <person name="Hu Y."/>
        </authorList>
    </citation>
    <scope>NUCLEOTIDE SEQUENCE</scope>
    <source>
        <strain evidence="3">HB182678</strain>
    </source>
</reference>
<dbReference type="InterPro" id="IPR007048">
    <property type="entry name" value="IraD/Gp25-like"/>
</dbReference>
<organism evidence="3 4">
    <name type="scientific">Mangrovicoccus algicola</name>
    <dbReference type="NCBI Taxonomy" id="2771008"/>
    <lineage>
        <taxon>Bacteria</taxon>
        <taxon>Pseudomonadati</taxon>
        <taxon>Pseudomonadota</taxon>
        <taxon>Alphaproteobacteria</taxon>
        <taxon>Rhodobacterales</taxon>
        <taxon>Paracoccaceae</taxon>
        <taxon>Mangrovicoccus</taxon>
    </lineage>
</organism>
<dbReference type="SUPFAM" id="SSF160719">
    <property type="entry name" value="gpW/gp25-like"/>
    <property type="match status" value="1"/>
</dbReference>
<dbReference type="EMBL" id="JACVXA010000052">
    <property type="protein sequence ID" value="MBE3639607.1"/>
    <property type="molecule type" value="Genomic_DNA"/>
</dbReference>
<name>A0A8J6YXN3_9RHOB</name>
<feature type="domain" description="IraD/Gp25-like" evidence="2">
    <location>
        <begin position="39"/>
        <end position="141"/>
    </location>
</feature>
<evidence type="ECO:0000256" key="1">
    <source>
        <dbReference type="SAM" id="MobiDB-lite"/>
    </source>
</evidence>
<dbReference type="PANTHER" id="PTHR38595:SF1">
    <property type="entry name" value="TYPE VI SECRETION SYSTEM COMPONENT TSSE1"/>
    <property type="match status" value="1"/>
</dbReference>
<evidence type="ECO:0000313" key="3">
    <source>
        <dbReference type="EMBL" id="MBE3639607.1"/>
    </source>
</evidence>
<sequence length="165" mass="18390">MSDRRLQDRLQPSLLDRLTDDAPGQRTEPRGARAIDARRLRDIIQRDLGWLLNTCNLDDQLDGAAHPHAAASVLNYGVADVAGNFSVSARAEMIRDAIRRAIATFEPRIDPATLEVILRSEENARRTVISYDIRADMWAQPLPLSLYLRSEVDLTTGTLELDAVG</sequence>
<dbReference type="InterPro" id="IPR053176">
    <property type="entry name" value="T6SS_TssE1-like"/>
</dbReference>
<evidence type="ECO:0000313" key="4">
    <source>
        <dbReference type="Proteomes" id="UP000609121"/>
    </source>
</evidence>
<dbReference type="Gene3D" id="3.10.450.40">
    <property type="match status" value="1"/>
</dbReference>
<dbReference type="Pfam" id="PF04965">
    <property type="entry name" value="GPW_gp25"/>
    <property type="match status" value="1"/>
</dbReference>
<evidence type="ECO:0000259" key="2">
    <source>
        <dbReference type="Pfam" id="PF04965"/>
    </source>
</evidence>
<dbReference type="Proteomes" id="UP000609121">
    <property type="component" value="Unassembled WGS sequence"/>
</dbReference>
<proteinExistence type="predicted"/>
<dbReference type="RefSeq" id="WP_193184437.1">
    <property type="nucleotide sequence ID" value="NZ_JACVXA010000052.1"/>
</dbReference>
<accession>A0A8J6YXN3</accession>
<protein>
    <submittedName>
        <fullName evidence="3">Type VI secretion system baseplate subunit TssE</fullName>
    </submittedName>
</protein>
<feature type="region of interest" description="Disordered" evidence="1">
    <location>
        <begin position="1"/>
        <end position="31"/>
    </location>
</feature>
<keyword evidence="4" id="KW-1185">Reference proteome</keyword>
<dbReference type="NCBIfam" id="TIGR03357">
    <property type="entry name" value="VI_zyme"/>
    <property type="match status" value="1"/>
</dbReference>
<dbReference type="InterPro" id="IPR017737">
    <property type="entry name" value="TssE1-like"/>
</dbReference>
<dbReference type="AlphaFoldDB" id="A0A8J6YXN3"/>
<gene>
    <name evidence="3" type="primary">tssE</name>
    <name evidence="3" type="ORF">ICN82_15510</name>
</gene>
<dbReference type="PANTHER" id="PTHR38595">
    <property type="entry name" value="CYTOPLASMIC PROTEIN-RELATED"/>
    <property type="match status" value="1"/>
</dbReference>
<comment type="caution">
    <text evidence="3">The sequence shown here is derived from an EMBL/GenBank/DDBJ whole genome shotgun (WGS) entry which is preliminary data.</text>
</comment>